<dbReference type="InterPro" id="IPR047262">
    <property type="entry name" value="PRX-like1"/>
</dbReference>
<feature type="signal peptide" evidence="1">
    <location>
        <begin position="1"/>
        <end position="20"/>
    </location>
</feature>
<evidence type="ECO:0000313" key="4">
    <source>
        <dbReference type="Proteomes" id="UP001217500"/>
    </source>
</evidence>
<evidence type="ECO:0000259" key="2">
    <source>
        <dbReference type="PROSITE" id="PS51352"/>
    </source>
</evidence>
<evidence type="ECO:0000256" key="1">
    <source>
        <dbReference type="SAM" id="SignalP"/>
    </source>
</evidence>
<dbReference type="Gene3D" id="3.40.30.10">
    <property type="entry name" value="Glutaredoxin"/>
    <property type="match status" value="1"/>
</dbReference>
<gene>
    <name evidence="3" type="ORF">PH603_09835</name>
</gene>
<name>A0AAE9XUA7_9PROT</name>
<reference evidence="3" key="1">
    <citation type="submission" date="2023-01" db="EMBL/GenBank/DDBJ databases">
        <title>The genome sequence of Kordiimonadaceae bacterium 6D33.</title>
        <authorList>
            <person name="Liu Y."/>
        </authorList>
    </citation>
    <scope>NUCLEOTIDE SEQUENCE</scope>
    <source>
        <strain evidence="3">6D33</strain>
    </source>
</reference>
<sequence length="201" mass="21201">MIRFAPVLLSIAAFTLPALAAPEVGKLAPAFTGTDTTGATISLADLKGKPVILEWTNHECPYVKKHYEGENMQRLQAEFAEKGAVWLTVISSAPGTQGNVDAAAADKLTADRGASPAHVLLDEAGTIGRAYEARTTPHMFLIDEAGVLQYMGAIDDKPSANIKTLEGAHNYVEAAWDAVKAGKAADPASTKPYGCSVKYEG</sequence>
<dbReference type="PROSITE" id="PS51352">
    <property type="entry name" value="THIOREDOXIN_2"/>
    <property type="match status" value="1"/>
</dbReference>
<dbReference type="KEGG" id="gso:PH603_09835"/>
<dbReference type="InterPro" id="IPR000866">
    <property type="entry name" value="AhpC/TSA"/>
</dbReference>
<dbReference type="PANTHER" id="PTHR43640:SF1">
    <property type="entry name" value="THIOREDOXIN-DEPENDENT PEROXIREDOXIN"/>
    <property type="match status" value="1"/>
</dbReference>
<dbReference type="PANTHER" id="PTHR43640">
    <property type="entry name" value="OS07G0260300 PROTEIN"/>
    <property type="match status" value="1"/>
</dbReference>
<dbReference type="InterPro" id="IPR013766">
    <property type="entry name" value="Thioredoxin_domain"/>
</dbReference>
<feature type="chain" id="PRO_5042004895" evidence="1">
    <location>
        <begin position="21"/>
        <end position="201"/>
    </location>
</feature>
<dbReference type="Proteomes" id="UP001217500">
    <property type="component" value="Chromosome"/>
</dbReference>
<dbReference type="EMBL" id="CP116805">
    <property type="protein sequence ID" value="WCL52839.1"/>
    <property type="molecule type" value="Genomic_DNA"/>
</dbReference>
<dbReference type="SUPFAM" id="SSF52833">
    <property type="entry name" value="Thioredoxin-like"/>
    <property type="match status" value="1"/>
</dbReference>
<feature type="domain" description="Thioredoxin" evidence="2">
    <location>
        <begin position="22"/>
        <end position="177"/>
    </location>
</feature>
<proteinExistence type="predicted"/>
<dbReference type="RefSeq" id="WP_289502280.1">
    <property type="nucleotide sequence ID" value="NZ_CP116805.1"/>
</dbReference>
<protein>
    <submittedName>
        <fullName evidence="3">Thioredoxin family protein</fullName>
    </submittedName>
</protein>
<dbReference type="GO" id="GO:0016491">
    <property type="term" value="F:oxidoreductase activity"/>
    <property type="evidence" value="ECO:0007669"/>
    <property type="project" value="InterPro"/>
</dbReference>
<keyword evidence="1" id="KW-0732">Signal</keyword>
<keyword evidence="4" id="KW-1185">Reference proteome</keyword>
<dbReference type="AlphaFoldDB" id="A0AAE9XUA7"/>
<dbReference type="GO" id="GO:0016209">
    <property type="term" value="F:antioxidant activity"/>
    <property type="evidence" value="ECO:0007669"/>
    <property type="project" value="InterPro"/>
</dbReference>
<dbReference type="InterPro" id="IPR036249">
    <property type="entry name" value="Thioredoxin-like_sf"/>
</dbReference>
<dbReference type="CDD" id="cd02969">
    <property type="entry name" value="PRX_like1"/>
    <property type="match status" value="1"/>
</dbReference>
<dbReference type="Pfam" id="PF00578">
    <property type="entry name" value="AhpC-TSA"/>
    <property type="match status" value="1"/>
</dbReference>
<evidence type="ECO:0000313" key="3">
    <source>
        <dbReference type="EMBL" id="WCL52839.1"/>
    </source>
</evidence>
<organism evidence="3 4">
    <name type="scientific">Gimibacter soli</name>
    <dbReference type="NCBI Taxonomy" id="3024400"/>
    <lineage>
        <taxon>Bacteria</taxon>
        <taxon>Pseudomonadati</taxon>
        <taxon>Pseudomonadota</taxon>
        <taxon>Alphaproteobacteria</taxon>
        <taxon>Kordiimonadales</taxon>
        <taxon>Temperatibacteraceae</taxon>
        <taxon>Gimibacter</taxon>
    </lineage>
</organism>
<accession>A0AAE9XUA7</accession>